<gene>
    <name evidence="2" type="ORF">B0H16DRAFT_1457164</name>
</gene>
<comment type="caution">
    <text evidence="2">The sequence shown here is derived from an EMBL/GenBank/DDBJ whole genome shotgun (WGS) entry which is preliminary data.</text>
</comment>
<evidence type="ECO:0000256" key="1">
    <source>
        <dbReference type="SAM" id="MobiDB-lite"/>
    </source>
</evidence>
<evidence type="ECO:0000313" key="2">
    <source>
        <dbReference type="EMBL" id="KAJ7758632.1"/>
    </source>
</evidence>
<feature type="region of interest" description="Disordered" evidence="1">
    <location>
        <begin position="1"/>
        <end position="99"/>
    </location>
</feature>
<feature type="compositionally biased region" description="Basic and acidic residues" evidence="1">
    <location>
        <begin position="66"/>
        <end position="98"/>
    </location>
</feature>
<name>A0AAD7NFC1_9AGAR</name>
<evidence type="ECO:0000313" key="3">
    <source>
        <dbReference type="Proteomes" id="UP001215598"/>
    </source>
</evidence>
<organism evidence="2 3">
    <name type="scientific">Mycena metata</name>
    <dbReference type="NCBI Taxonomy" id="1033252"/>
    <lineage>
        <taxon>Eukaryota</taxon>
        <taxon>Fungi</taxon>
        <taxon>Dikarya</taxon>
        <taxon>Basidiomycota</taxon>
        <taxon>Agaricomycotina</taxon>
        <taxon>Agaricomycetes</taxon>
        <taxon>Agaricomycetidae</taxon>
        <taxon>Agaricales</taxon>
        <taxon>Marasmiineae</taxon>
        <taxon>Mycenaceae</taxon>
        <taxon>Mycena</taxon>
    </lineage>
</organism>
<feature type="compositionally biased region" description="Acidic residues" evidence="1">
    <location>
        <begin position="29"/>
        <end position="47"/>
    </location>
</feature>
<accession>A0AAD7NFC1</accession>
<sequence>MPRVAKTAAHQQRATGGLVTPSHPTLADPEIEGDDGDGDIEWESDTEPDIKDPDYSELWDAQPKPRTYDEREQRWREKREKAAAKLHATEMRSAENREGGALNKNAGMFLSHRV</sequence>
<keyword evidence="3" id="KW-1185">Reference proteome</keyword>
<dbReference type="AlphaFoldDB" id="A0AAD7NFC1"/>
<proteinExistence type="predicted"/>
<reference evidence="2" key="1">
    <citation type="submission" date="2023-03" db="EMBL/GenBank/DDBJ databases">
        <title>Massive genome expansion in bonnet fungi (Mycena s.s.) driven by repeated elements and novel gene families across ecological guilds.</title>
        <authorList>
            <consortium name="Lawrence Berkeley National Laboratory"/>
            <person name="Harder C.B."/>
            <person name="Miyauchi S."/>
            <person name="Viragh M."/>
            <person name="Kuo A."/>
            <person name="Thoen E."/>
            <person name="Andreopoulos B."/>
            <person name="Lu D."/>
            <person name="Skrede I."/>
            <person name="Drula E."/>
            <person name="Henrissat B."/>
            <person name="Morin E."/>
            <person name="Kohler A."/>
            <person name="Barry K."/>
            <person name="LaButti K."/>
            <person name="Morin E."/>
            <person name="Salamov A."/>
            <person name="Lipzen A."/>
            <person name="Mereny Z."/>
            <person name="Hegedus B."/>
            <person name="Baldrian P."/>
            <person name="Stursova M."/>
            <person name="Weitz H."/>
            <person name="Taylor A."/>
            <person name="Grigoriev I.V."/>
            <person name="Nagy L.G."/>
            <person name="Martin F."/>
            <person name="Kauserud H."/>
        </authorList>
    </citation>
    <scope>NUCLEOTIDE SEQUENCE</scope>
    <source>
        <strain evidence="2">CBHHK182m</strain>
    </source>
</reference>
<dbReference type="Proteomes" id="UP001215598">
    <property type="component" value="Unassembled WGS sequence"/>
</dbReference>
<protein>
    <submittedName>
        <fullName evidence="2">Uncharacterized protein</fullName>
    </submittedName>
</protein>
<dbReference type="EMBL" id="JARKIB010000041">
    <property type="protein sequence ID" value="KAJ7758632.1"/>
    <property type="molecule type" value="Genomic_DNA"/>
</dbReference>